<keyword evidence="3" id="KW-1185">Reference proteome</keyword>
<name>A0ABQ2F792_9MICO</name>
<evidence type="ECO:0000313" key="3">
    <source>
        <dbReference type="Proteomes" id="UP000662111"/>
    </source>
</evidence>
<keyword evidence="1" id="KW-1133">Transmembrane helix</keyword>
<organism evidence="2 3">
    <name type="scientific">Ornithinimicrobium pekingense</name>
    <dbReference type="NCBI Taxonomy" id="384677"/>
    <lineage>
        <taxon>Bacteria</taxon>
        <taxon>Bacillati</taxon>
        <taxon>Actinomycetota</taxon>
        <taxon>Actinomycetes</taxon>
        <taxon>Micrococcales</taxon>
        <taxon>Ornithinimicrobiaceae</taxon>
        <taxon>Ornithinimicrobium</taxon>
    </lineage>
</organism>
<dbReference type="RefSeq" id="WP_022923207.1">
    <property type="nucleotide sequence ID" value="NZ_BMLB01000003.1"/>
</dbReference>
<keyword evidence="1" id="KW-0472">Membrane</keyword>
<evidence type="ECO:0000313" key="2">
    <source>
        <dbReference type="EMBL" id="GGK67641.1"/>
    </source>
</evidence>
<reference evidence="3" key="1">
    <citation type="journal article" date="2019" name="Int. J. Syst. Evol. Microbiol.">
        <title>The Global Catalogue of Microorganisms (GCM) 10K type strain sequencing project: providing services to taxonomists for standard genome sequencing and annotation.</title>
        <authorList>
            <consortium name="The Broad Institute Genomics Platform"/>
            <consortium name="The Broad Institute Genome Sequencing Center for Infectious Disease"/>
            <person name="Wu L."/>
            <person name="Ma J."/>
        </authorList>
    </citation>
    <scope>NUCLEOTIDE SEQUENCE [LARGE SCALE GENOMIC DNA]</scope>
    <source>
        <strain evidence="3">CGMCC 1.5362</strain>
    </source>
</reference>
<sequence>MTTPTDAGAGPALPHPPRWHERHARALGIAGAAAAAGMTALWLVVVPERAAVTGGLQSWALRWGHPASWACLTGVGLTVATGAPRRWRDVLAWAALGCYAVFLVALVL</sequence>
<feature type="transmembrane region" description="Helical" evidence="1">
    <location>
        <begin position="66"/>
        <end position="83"/>
    </location>
</feature>
<gene>
    <name evidence="2" type="ORF">GCM10011509_15020</name>
</gene>
<proteinExistence type="predicted"/>
<protein>
    <submittedName>
        <fullName evidence="2">Uncharacterized protein</fullName>
    </submittedName>
</protein>
<feature type="transmembrane region" description="Helical" evidence="1">
    <location>
        <begin position="26"/>
        <end position="46"/>
    </location>
</feature>
<feature type="transmembrane region" description="Helical" evidence="1">
    <location>
        <begin position="90"/>
        <end position="107"/>
    </location>
</feature>
<keyword evidence="1" id="KW-0812">Transmembrane</keyword>
<dbReference type="Proteomes" id="UP000662111">
    <property type="component" value="Unassembled WGS sequence"/>
</dbReference>
<accession>A0ABQ2F792</accession>
<comment type="caution">
    <text evidence="2">The sequence shown here is derived from an EMBL/GenBank/DDBJ whole genome shotgun (WGS) entry which is preliminary data.</text>
</comment>
<dbReference type="EMBL" id="BMLB01000003">
    <property type="protein sequence ID" value="GGK67641.1"/>
    <property type="molecule type" value="Genomic_DNA"/>
</dbReference>
<evidence type="ECO:0000256" key="1">
    <source>
        <dbReference type="SAM" id="Phobius"/>
    </source>
</evidence>